<accession>A0A1G2QPC2</accession>
<dbReference type="SUPFAM" id="SSF55811">
    <property type="entry name" value="Nudix"/>
    <property type="match status" value="1"/>
</dbReference>
<comment type="caution">
    <text evidence="2">The sequence shown here is derived from an EMBL/GenBank/DDBJ whole genome shotgun (WGS) entry which is preliminary data.</text>
</comment>
<dbReference type="PROSITE" id="PS51462">
    <property type="entry name" value="NUDIX"/>
    <property type="match status" value="1"/>
</dbReference>
<dbReference type="EMBL" id="MHTO01000025">
    <property type="protein sequence ID" value="OHA61949.1"/>
    <property type="molecule type" value="Genomic_DNA"/>
</dbReference>
<dbReference type="InterPro" id="IPR000086">
    <property type="entry name" value="NUDIX_hydrolase_dom"/>
</dbReference>
<reference evidence="2 3" key="1">
    <citation type="journal article" date="2016" name="Nat. Commun.">
        <title>Thousands of microbial genomes shed light on interconnected biogeochemical processes in an aquifer system.</title>
        <authorList>
            <person name="Anantharaman K."/>
            <person name="Brown C.T."/>
            <person name="Hug L.A."/>
            <person name="Sharon I."/>
            <person name="Castelle C.J."/>
            <person name="Probst A.J."/>
            <person name="Thomas B.C."/>
            <person name="Singh A."/>
            <person name="Wilkins M.J."/>
            <person name="Karaoz U."/>
            <person name="Brodie E.L."/>
            <person name="Williams K.H."/>
            <person name="Hubbard S.S."/>
            <person name="Banfield J.F."/>
        </authorList>
    </citation>
    <scope>NUCLEOTIDE SEQUENCE [LARGE SCALE GENOMIC DNA]</scope>
</reference>
<dbReference type="Pfam" id="PF00293">
    <property type="entry name" value="NUDIX"/>
    <property type="match status" value="1"/>
</dbReference>
<gene>
    <name evidence="2" type="ORF">A2117_00065</name>
</gene>
<evidence type="ECO:0000259" key="1">
    <source>
        <dbReference type="PROSITE" id="PS51462"/>
    </source>
</evidence>
<dbReference type="STRING" id="1802443.A2117_00065"/>
<sequence length="155" mass="18368">MAIQKENHDPYLFQVSLKLIIKNKKGEVLALAMPENSSMAGFYDVPGGRINSDELRMSYEEILKREIAEEIGKSVRYRLMKRPVSISRHPYFSARYQKEMYIVFIFFEAKYLSGEIKTSNEHIGYRWLKLGKKNVSKCFVRGLYEGFKNYFEWNR</sequence>
<dbReference type="Gene3D" id="3.90.79.10">
    <property type="entry name" value="Nucleoside Triphosphate Pyrophosphohydrolase"/>
    <property type="match status" value="1"/>
</dbReference>
<organism evidence="2 3">
    <name type="scientific">Candidatus Wildermuthbacteria bacterium GWA2_46_15</name>
    <dbReference type="NCBI Taxonomy" id="1802443"/>
    <lineage>
        <taxon>Bacteria</taxon>
        <taxon>Candidatus Wildermuthiibacteriota</taxon>
    </lineage>
</organism>
<protein>
    <recommendedName>
        <fullName evidence="1">Nudix hydrolase domain-containing protein</fullName>
    </recommendedName>
</protein>
<dbReference type="InterPro" id="IPR015797">
    <property type="entry name" value="NUDIX_hydrolase-like_dom_sf"/>
</dbReference>
<dbReference type="AlphaFoldDB" id="A0A1G2QPC2"/>
<feature type="domain" description="Nudix hydrolase" evidence="1">
    <location>
        <begin position="10"/>
        <end position="149"/>
    </location>
</feature>
<name>A0A1G2QPC2_9BACT</name>
<proteinExistence type="predicted"/>
<evidence type="ECO:0000313" key="3">
    <source>
        <dbReference type="Proteomes" id="UP000179245"/>
    </source>
</evidence>
<evidence type="ECO:0000313" key="2">
    <source>
        <dbReference type="EMBL" id="OHA61949.1"/>
    </source>
</evidence>
<dbReference type="Proteomes" id="UP000179245">
    <property type="component" value="Unassembled WGS sequence"/>
</dbReference>